<dbReference type="InterPro" id="IPR009045">
    <property type="entry name" value="Zn_M74/Hedgehog-like"/>
</dbReference>
<sequence length="312" mass="33134">MAHQRRARTDLNALSRRTVLVGGAAAASIVALGAAPALAGSGMAWGGYSNGKIPLGALRALSWASSQYLHPGAAADFERLNASYKARFGRNIAVTDAYRDYAAQVSVKARKGKFAATPGTSNHGWGKAVDLGDTINSFTSEKHLWLRANCDQYGWTHPTWAHDGNPNNGQQEPWHFEYIGDGGGISPAPDPDPDPALPDVVPEDDMATLIWNGTYGFGLLDGGHLALIGDQSTVDAWSGAGVKRVTVSNGDFMRMLRASNNTFIIYNSTRGYGVWSGGRGVGLGSQAAVNQFADSGCPQINVDVADFDRFMS</sequence>
<dbReference type="InterPro" id="IPR052179">
    <property type="entry name" value="DD-CPase-like"/>
</dbReference>
<name>A0A401UZI6_9CELL</name>
<dbReference type="AlphaFoldDB" id="A0A401UZI6"/>
<dbReference type="InterPro" id="IPR006311">
    <property type="entry name" value="TAT_signal"/>
</dbReference>
<organism evidence="2 3">
    <name type="scientific">Cellulomonas algicola</name>
    <dbReference type="NCBI Taxonomy" id="2071633"/>
    <lineage>
        <taxon>Bacteria</taxon>
        <taxon>Bacillati</taxon>
        <taxon>Actinomycetota</taxon>
        <taxon>Actinomycetes</taxon>
        <taxon>Micrococcales</taxon>
        <taxon>Cellulomonadaceae</taxon>
        <taxon>Cellulomonas</taxon>
    </lineage>
</organism>
<dbReference type="PROSITE" id="PS51318">
    <property type="entry name" value="TAT"/>
    <property type="match status" value="1"/>
</dbReference>
<proteinExistence type="predicted"/>
<dbReference type="EMBL" id="BHYL01000111">
    <property type="protein sequence ID" value="GCD20024.1"/>
    <property type="molecule type" value="Genomic_DNA"/>
</dbReference>
<protein>
    <recommendedName>
        <fullName evidence="1">D-alanyl-D-alanine carboxypeptidase-like core domain-containing protein</fullName>
    </recommendedName>
</protein>
<dbReference type="RefSeq" id="WP_200829678.1">
    <property type="nucleotide sequence ID" value="NZ_BHYL01000111.1"/>
</dbReference>
<dbReference type="Gene3D" id="3.30.1380.10">
    <property type="match status" value="1"/>
</dbReference>
<dbReference type="Pfam" id="PF02557">
    <property type="entry name" value="VanY"/>
    <property type="match status" value="1"/>
</dbReference>
<dbReference type="PANTHER" id="PTHR34385">
    <property type="entry name" value="D-ALANYL-D-ALANINE CARBOXYPEPTIDASE"/>
    <property type="match status" value="1"/>
</dbReference>
<accession>A0A401UZI6</accession>
<dbReference type="CDD" id="cd14814">
    <property type="entry name" value="Peptidase_M15"/>
    <property type="match status" value="1"/>
</dbReference>
<keyword evidence="3" id="KW-1185">Reference proteome</keyword>
<dbReference type="GO" id="GO:0006508">
    <property type="term" value="P:proteolysis"/>
    <property type="evidence" value="ECO:0007669"/>
    <property type="project" value="InterPro"/>
</dbReference>
<dbReference type="GO" id="GO:0008233">
    <property type="term" value="F:peptidase activity"/>
    <property type="evidence" value="ECO:0007669"/>
    <property type="project" value="InterPro"/>
</dbReference>
<dbReference type="InterPro" id="IPR003709">
    <property type="entry name" value="VanY-like_core_dom"/>
</dbReference>
<dbReference type="Proteomes" id="UP000288246">
    <property type="component" value="Unassembled WGS sequence"/>
</dbReference>
<evidence type="ECO:0000259" key="1">
    <source>
        <dbReference type="Pfam" id="PF02557"/>
    </source>
</evidence>
<gene>
    <name evidence="2" type="ORF">CTKZ_15860</name>
</gene>
<dbReference type="SUPFAM" id="SSF55166">
    <property type="entry name" value="Hedgehog/DD-peptidase"/>
    <property type="match status" value="1"/>
</dbReference>
<feature type="domain" description="D-alanyl-D-alanine carboxypeptidase-like core" evidence="1">
    <location>
        <begin position="67"/>
        <end position="181"/>
    </location>
</feature>
<dbReference type="PANTHER" id="PTHR34385:SF1">
    <property type="entry name" value="PEPTIDOGLYCAN L-ALANYL-D-GLUTAMATE ENDOPEPTIDASE CWLK"/>
    <property type="match status" value="1"/>
</dbReference>
<evidence type="ECO:0000313" key="2">
    <source>
        <dbReference type="EMBL" id="GCD20024.1"/>
    </source>
</evidence>
<evidence type="ECO:0000313" key="3">
    <source>
        <dbReference type="Proteomes" id="UP000288246"/>
    </source>
</evidence>
<comment type="caution">
    <text evidence="2">The sequence shown here is derived from an EMBL/GenBank/DDBJ whole genome shotgun (WGS) entry which is preliminary data.</text>
</comment>
<reference evidence="2 3" key="1">
    <citation type="submission" date="2018-11" db="EMBL/GenBank/DDBJ databases">
        <title>Draft genome sequence of Cellulomonas takizawaensis strain TKZ-21.</title>
        <authorList>
            <person name="Yamamura H."/>
            <person name="Hayashi T."/>
            <person name="Hamada M."/>
            <person name="Serisawa Y."/>
            <person name="Matsuyama K."/>
            <person name="Nakagawa Y."/>
            <person name="Otoguro M."/>
            <person name="Yanagida F."/>
            <person name="Hayakawa M."/>
        </authorList>
    </citation>
    <scope>NUCLEOTIDE SEQUENCE [LARGE SCALE GENOMIC DNA]</scope>
    <source>
        <strain evidence="2 3">TKZ-21</strain>
    </source>
</reference>